<keyword evidence="4" id="KW-0560">Oxidoreductase</keyword>
<keyword evidence="3" id="KW-0223">Dioxygenase</keyword>
<dbReference type="Gene3D" id="2.60.120.620">
    <property type="entry name" value="q2cbj1_9rhob like domain"/>
    <property type="match status" value="1"/>
</dbReference>
<dbReference type="InterPro" id="IPR045054">
    <property type="entry name" value="P4HA-like"/>
</dbReference>
<evidence type="ECO:0000256" key="4">
    <source>
        <dbReference type="ARBA" id="ARBA00023002"/>
    </source>
</evidence>
<comment type="caution">
    <text evidence="8">The sequence shown here is derived from an EMBL/GenBank/DDBJ whole genome shotgun (WGS) entry which is preliminary data.</text>
</comment>
<feature type="domain" description="Prolyl 4-hydroxylase alpha subunit" evidence="7">
    <location>
        <begin position="344"/>
        <end position="524"/>
    </location>
</feature>
<dbReference type="GO" id="GO:0004656">
    <property type="term" value="F:procollagen-proline 4-dioxygenase activity"/>
    <property type="evidence" value="ECO:0007669"/>
    <property type="project" value="TreeGrafter"/>
</dbReference>
<dbReference type="PANTHER" id="PTHR10869">
    <property type="entry name" value="PROLYL 4-HYDROXYLASE ALPHA SUBUNIT"/>
    <property type="match status" value="1"/>
</dbReference>
<keyword evidence="2" id="KW-0479">Metal-binding</keyword>
<evidence type="ECO:0000256" key="1">
    <source>
        <dbReference type="ARBA" id="ARBA00001961"/>
    </source>
</evidence>
<dbReference type="GO" id="GO:0005506">
    <property type="term" value="F:iron ion binding"/>
    <property type="evidence" value="ECO:0007669"/>
    <property type="project" value="InterPro"/>
</dbReference>
<evidence type="ECO:0000256" key="2">
    <source>
        <dbReference type="ARBA" id="ARBA00022723"/>
    </source>
</evidence>
<dbReference type="PANTHER" id="PTHR10869:SF226">
    <property type="entry name" value="PROLYL 4-HYDROXYLASE ALPHA SUBUNIT DOMAIN-CONTAINING PROTEIN"/>
    <property type="match status" value="1"/>
</dbReference>
<feature type="chain" id="PRO_5040479389" evidence="6">
    <location>
        <begin position="28"/>
        <end position="524"/>
    </location>
</feature>
<name>A0A9N8ECP7_9STRA</name>
<keyword evidence="6" id="KW-0732">Signal</keyword>
<keyword evidence="5" id="KW-0408">Iron</keyword>
<feature type="signal peptide" evidence="6">
    <location>
        <begin position="1"/>
        <end position="27"/>
    </location>
</feature>
<evidence type="ECO:0000259" key="7">
    <source>
        <dbReference type="SMART" id="SM00702"/>
    </source>
</evidence>
<accession>A0A9N8ECP7</accession>
<organism evidence="8 9">
    <name type="scientific">Seminavis robusta</name>
    <dbReference type="NCBI Taxonomy" id="568900"/>
    <lineage>
        <taxon>Eukaryota</taxon>
        <taxon>Sar</taxon>
        <taxon>Stramenopiles</taxon>
        <taxon>Ochrophyta</taxon>
        <taxon>Bacillariophyta</taxon>
        <taxon>Bacillariophyceae</taxon>
        <taxon>Bacillariophycidae</taxon>
        <taxon>Naviculales</taxon>
        <taxon>Naviculaceae</taxon>
        <taxon>Seminavis</taxon>
    </lineage>
</organism>
<evidence type="ECO:0000313" key="8">
    <source>
        <dbReference type="EMBL" id="CAB9516779.1"/>
    </source>
</evidence>
<proteinExistence type="predicted"/>
<evidence type="ECO:0000256" key="6">
    <source>
        <dbReference type="SAM" id="SignalP"/>
    </source>
</evidence>
<evidence type="ECO:0000256" key="3">
    <source>
        <dbReference type="ARBA" id="ARBA00022964"/>
    </source>
</evidence>
<dbReference type="EMBL" id="CAICTM010000805">
    <property type="protein sequence ID" value="CAB9516779.1"/>
    <property type="molecule type" value="Genomic_DNA"/>
</dbReference>
<reference evidence="8" key="1">
    <citation type="submission" date="2020-06" db="EMBL/GenBank/DDBJ databases">
        <authorList>
            <consortium name="Plant Systems Biology data submission"/>
        </authorList>
    </citation>
    <scope>NUCLEOTIDE SEQUENCE</scope>
    <source>
        <strain evidence="8">D6</strain>
    </source>
</reference>
<dbReference type="InterPro" id="IPR044862">
    <property type="entry name" value="Pro_4_hyd_alph_FE2OG_OXY"/>
</dbReference>
<protein>
    <submittedName>
        <fullName evidence="8">Probable prolyl 4-hydroxylase</fullName>
    </submittedName>
</protein>
<dbReference type="AlphaFoldDB" id="A0A9N8ECP7"/>
<dbReference type="Pfam" id="PF13640">
    <property type="entry name" value="2OG-FeII_Oxy_3"/>
    <property type="match status" value="1"/>
</dbReference>
<evidence type="ECO:0000256" key="5">
    <source>
        <dbReference type="ARBA" id="ARBA00023004"/>
    </source>
</evidence>
<dbReference type="SMART" id="SM00702">
    <property type="entry name" value="P4Hc"/>
    <property type="match status" value="1"/>
</dbReference>
<dbReference type="GO" id="GO:0005783">
    <property type="term" value="C:endoplasmic reticulum"/>
    <property type="evidence" value="ECO:0007669"/>
    <property type="project" value="TreeGrafter"/>
</dbReference>
<dbReference type="GO" id="GO:0031418">
    <property type="term" value="F:L-ascorbic acid binding"/>
    <property type="evidence" value="ECO:0007669"/>
    <property type="project" value="InterPro"/>
</dbReference>
<evidence type="ECO:0000313" key="9">
    <source>
        <dbReference type="Proteomes" id="UP001153069"/>
    </source>
</evidence>
<dbReference type="OrthoDB" id="420380at2759"/>
<sequence>MSGSRLGKQYKEVWLFLLLLLARSGCSFVWQSPFAKVARLGKARWYPQATRDDYVGTTSAAGTGSIDSEEALLKGFITNLFSVCAHIQNPDLYEPTWADNASFEEETNKLLTSTRVAKGQIVSLVPLNALGLALPKKQGNRKKRRKTKKAEPTTKKDFVVFDQDRDGAYFQGQLSQSLKNSEPLRNDYKIRMPLSIAIHGKPHDCNIFVDINPNHPPISGWMGHMATRAQEEETPNCVIVQLLGPGPLCALVATTDMEEGTELVVASLQEPFDNPQFRAMVAANYRVELQELGSYLEMVYQPPIEPRLPERVILKQDRMGIAASSLFHTVNQDYPGLDYLYRDPDILVIDNFLTEEECDAIIPHAAKHLYPCVIKSPETGKVYQDPTRTSTNANMPQRDVPEIVEKIVNLVQCPDASYLEPLQVLKYTKGQTFVPHTDGFEGPTTAGGFYDSGRLVTVFCYLNDVPSGGETRFNQLRDENNKPLSIAPKKGMAVLHFPTTTELQEDPRTEHEGCPAGDFEKWCW</sequence>
<dbReference type="Proteomes" id="UP001153069">
    <property type="component" value="Unassembled WGS sequence"/>
</dbReference>
<dbReference type="InterPro" id="IPR006620">
    <property type="entry name" value="Pro_4_hyd_alph"/>
</dbReference>
<gene>
    <name evidence="8" type="ORF">SEMRO_806_G205180.1</name>
</gene>
<comment type="cofactor">
    <cofactor evidence="1">
        <name>L-ascorbate</name>
        <dbReference type="ChEBI" id="CHEBI:38290"/>
    </cofactor>
</comment>
<keyword evidence="9" id="KW-1185">Reference proteome</keyword>